<gene>
    <name evidence="2" type="ORF">PPSIR1_15260</name>
</gene>
<sequence length="255" mass="25704">MVSKAGDQASSSEPRADWCDRSIDLDAERPEAATAEISGPPQWFAWSLLGSLGALTVGGCVGMGLALAFGSNAASAQDGEPDEEPVLSQARAREMVERAGPAPVEPPPVDEPVFASGVAPSGSPSPSSSPSSSDGDTAPRQIHRAPPRPPWVDAGRGRGQTRPSAPKPAPKLVSNPAPIASPTPRPAAPQPRPQPQVQPQPSAAPEPIPNAAPAPLPAAPGNDIDASTSAAGASELPELAPAEAASSAWPPDIEG</sequence>
<evidence type="ECO:0000256" key="1">
    <source>
        <dbReference type="SAM" id="MobiDB-lite"/>
    </source>
</evidence>
<dbReference type="AlphaFoldDB" id="A6GKG5"/>
<evidence type="ECO:0000313" key="3">
    <source>
        <dbReference type="Proteomes" id="UP000005801"/>
    </source>
</evidence>
<feature type="compositionally biased region" description="Low complexity" evidence="1">
    <location>
        <begin position="111"/>
        <end position="133"/>
    </location>
</feature>
<feature type="compositionally biased region" description="Pro residues" evidence="1">
    <location>
        <begin position="179"/>
        <end position="218"/>
    </location>
</feature>
<reference evidence="2 3" key="1">
    <citation type="submission" date="2007-06" db="EMBL/GenBank/DDBJ databases">
        <authorList>
            <person name="Shimkets L."/>
            <person name="Ferriera S."/>
            <person name="Johnson J."/>
            <person name="Kravitz S."/>
            <person name="Beeson K."/>
            <person name="Sutton G."/>
            <person name="Rogers Y.-H."/>
            <person name="Friedman R."/>
            <person name="Frazier M."/>
            <person name="Venter J.C."/>
        </authorList>
    </citation>
    <scope>NUCLEOTIDE SEQUENCE [LARGE SCALE GENOMIC DNA]</scope>
    <source>
        <strain evidence="2 3">SIR-1</strain>
    </source>
</reference>
<protein>
    <submittedName>
        <fullName evidence="2">Uncharacterized protein</fullName>
    </submittedName>
</protein>
<keyword evidence="3" id="KW-1185">Reference proteome</keyword>
<feature type="compositionally biased region" description="Low complexity" evidence="1">
    <location>
        <begin position="229"/>
        <end position="255"/>
    </location>
</feature>
<name>A6GKG5_9BACT</name>
<feature type="compositionally biased region" description="Basic and acidic residues" evidence="1">
    <location>
        <begin position="14"/>
        <end position="24"/>
    </location>
</feature>
<feature type="region of interest" description="Disordered" evidence="1">
    <location>
        <begin position="73"/>
        <end position="255"/>
    </location>
</feature>
<proteinExistence type="predicted"/>
<organism evidence="2 3">
    <name type="scientific">Plesiocystis pacifica SIR-1</name>
    <dbReference type="NCBI Taxonomy" id="391625"/>
    <lineage>
        <taxon>Bacteria</taxon>
        <taxon>Pseudomonadati</taxon>
        <taxon>Myxococcota</taxon>
        <taxon>Polyangia</taxon>
        <taxon>Nannocystales</taxon>
        <taxon>Nannocystaceae</taxon>
        <taxon>Plesiocystis</taxon>
    </lineage>
</organism>
<feature type="region of interest" description="Disordered" evidence="1">
    <location>
        <begin position="1"/>
        <end position="24"/>
    </location>
</feature>
<dbReference type="STRING" id="391625.PPSIR1_15260"/>
<accession>A6GKG5</accession>
<dbReference type="Proteomes" id="UP000005801">
    <property type="component" value="Unassembled WGS sequence"/>
</dbReference>
<comment type="caution">
    <text evidence="2">The sequence shown here is derived from an EMBL/GenBank/DDBJ whole genome shotgun (WGS) entry which is preliminary data.</text>
</comment>
<evidence type="ECO:0000313" key="2">
    <source>
        <dbReference type="EMBL" id="EDM73641.1"/>
    </source>
</evidence>
<dbReference type="EMBL" id="ABCS01000195">
    <property type="protein sequence ID" value="EDM73641.1"/>
    <property type="molecule type" value="Genomic_DNA"/>
</dbReference>